<keyword evidence="4" id="KW-0902">Two-component regulatory system</keyword>
<evidence type="ECO:0000313" key="14">
    <source>
        <dbReference type="Proteomes" id="UP001304419"/>
    </source>
</evidence>
<keyword evidence="2" id="KW-0547">Nucleotide-binding</keyword>
<dbReference type="SUPFAM" id="SSF46689">
    <property type="entry name" value="Homeodomain-like"/>
    <property type="match status" value="1"/>
</dbReference>
<evidence type="ECO:0000256" key="8">
    <source>
        <dbReference type="PROSITE-ProRule" id="PRU00169"/>
    </source>
</evidence>
<dbReference type="Gene3D" id="1.10.8.60">
    <property type="match status" value="1"/>
</dbReference>
<dbReference type="PANTHER" id="PTHR32071">
    <property type="entry name" value="TRANSCRIPTIONAL REGULATORY PROTEIN"/>
    <property type="match status" value="1"/>
</dbReference>
<evidence type="ECO:0000256" key="3">
    <source>
        <dbReference type="ARBA" id="ARBA00022840"/>
    </source>
</evidence>
<sequence>MTEEKTLLIIDDEQSIRDALKQLFEIEGYSVQCFSSATPALKKLSRQFSGVVLCDINMPEVNGIQFLDQVMQFDSELPVVFLTGFADVEVAVKAIQKGAYDFFEKPVSEPLLDCIERALDKRRLVMENRELKAQVKKKSAPGVRILGETKQMQQMLHLLDAVIDTPAEVLIEGETGTGKELVARYLHDHSERSNHNFVAINCGAIPEELIESELFGAKSGAFTGAKESREGKFSFAQGGTVFLDEIEAMSAALQVKLLRVLEERSVTPVGSNTAIALDIRVVAATKVDLQTLVAQGKFRSDLFYRLNLVKVMIPSLRSRKADIPLLYKHFSSIAVTRFHKPMQPISPELEAQLLAQDWPGNVRELRNHAERHILLGGAMTASNNMQSNLSDETLSLAEKVSYYEQSLIEEALAQSQGSIKDAMNLLKVPRKTLYDKMSKYGLNRTMFTNDDG</sequence>
<evidence type="ECO:0000256" key="4">
    <source>
        <dbReference type="ARBA" id="ARBA00023012"/>
    </source>
</evidence>
<dbReference type="InterPro" id="IPR011006">
    <property type="entry name" value="CheY-like_superfamily"/>
</dbReference>
<dbReference type="FunFam" id="3.40.50.300:FF:000006">
    <property type="entry name" value="DNA-binding transcriptional regulator NtrC"/>
    <property type="match status" value="1"/>
</dbReference>
<feature type="modified residue" description="4-aspartylphosphate" evidence="8">
    <location>
        <position position="55"/>
    </location>
</feature>
<dbReference type="InterPro" id="IPR058031">
    <property type="entry name" value="AAA_lid_NorR"/>
</dbReference>
<dbReference type="PROSITE" id="PS50045">
    <property type="entry name" value="SIGMA54_INTERACT_4"/>
    <property type="match status" value="1"/>
</dbReference>
<evidence type="ECO:0000259" key="9">
    <source>
        <dbReference type="PROSITE" id="PS50045"/>
    </source>
</evidence>
<keyword evidence="5" id="KW-0805">Transcription regulation</keyword>
<dbReference type="InterPro" id="IPR025944">
    <property type="entry name" value="Sigma_54_int_dom_CS"/>
</dbReference>
<dbReference type="InterPro" id="IPR027417">
    <property type="entry name" value="P-loop_NTPase"/>
</dbReference>
<dbReference type="RefSeq" id="WP_193522260.1">
    <property type="nucleotide sequence ID" value="NZ_CBCSDF010000001.1"/>
</dbReference>
<reference evidence="12 14" key="2">
    <citation type="submission" date="2023-10" db="EMBL/GenBank/DDBJ databases">
        <title>To unveil natural product biosynthetic capacity in Pseudoalteromonas.</title>
        <authorList>
            <person name="Wang J."/>
        </authorList>
    </citation>
    <scope>NUCLEOTIDE SEQUENCE [LARGE SCALE GENOMIC DNA]</scope>
    <source>
        <strain evidence="12 14">DSM 15914</strain>
    </source>
</reference>
<evidence type="ECO:0000259" key="10">
    <source>
        <dbReference type="PROSITE" id="PS50110"/>
    </source>
</evidence>
<dbReference type="PANTHER" id="PTHR32071:SF57">
    <property type="entry name" value="C4-DICARBOXYLATE TRANSPORT TRANSCRIPTIONAL REGULATORY PROTEIN DCTD"/>
    <property type="match status" value="1"/>
</dbReference>
<dbReference type="Gene3D" id="3.40.50.2300">
    <property type="match status" value="1"/>
</dbReference>
<protein>
    <submittedName>
        <fullName evidence="12">Sigma-54 dependent transcriptional regulator</fullName>
    </submittedName>
    <submittedName>
        <fullName evidence="11">Sigma-54-dependent Fis family transcriptional regulator</fullName>
    </submittedName>
</protein>
<keyword evidence="6" id="KW-0238">DNA-binding</keyword>
<dbReference type="AlphaFoldDB" id="A0A8I2HAA3"/>
<dbReference type="FunFam" id="3.40.50.2300:FF:000018">
    <property type="entry name" value="DNA-binding transcriptional regulator NtrC"/>
    <property type="match status" value="1"/>
</dbReference>
<keyword evidence="7" id="KW-0804">Transcription</keyword>
<dbReference type="Pfam" id="PF25601">
    <property type="entry name" value="AAA_lid_14"/>
    <property type="match status" value="1"/>
</dbReference>
<dbReference type="InterPro" id="IPR001789">
    <property type="entry name" value="Sig_transdc_resp-reg_receiver"/>
</dbReference>
<dbReference type="PROSITE" id="PS00675">
    <property type="entry name" value="SIGMA54_INTERACT_1"/>
    <property type="match status" value="1"/>
</dbReference>
<name>A0A8I2HAA3_9GAMM</name>
<dbReference type="InterPro" id="IPR009057">
    <property type="entry name" value="Homeodomain-like_sf"/>
</dbReference>
<dbReference type="Proteomes" id="UP000646877">
    <property type="component" value="Unassembled WGS sequence"/>
</dbReference>
<dbReference type="InterPro" id="IPR002197">
    <property type="entry name" value="HTH_Fis"/>
</dbReference>
<evidence type="ECO:0000313" key="13">
    <source>
        <dbReference type="Proteomes" id="UP000646877"/>
    </source>
</evidence>
<accession>A0A8I2HAA3</accession>
<keyword evidence="3" id="KW-0067">ATP-binding</keyword>
<dbReference type="SMART" id="SM00448">
    <property type="entry name" value="REC"/>
    <property type="match status" value="1"/>
</dbReference>
<dbReference type="Pfam" id="PF00158">
    <property type="entry name" value="Sigma54_activat"/>
    <property type="match status" value="1"/>
</dbReference>
<dbReference type="InterPro" id="IPR003593">
    <property type="entry name" value="AAA+_ATPase"/>
</dbReference>
<feature type="domain" description="Sigma-54 factor interaction" evidence="9">
    <location>
        <begin position="145"/>
        <end position="374"/>
    </location>
</feature>
<evidence type="ECO:0000256" key="6">
    <source>
        <dbReference type="ARBA" id="ARBA00023125"/>
    </source>
</evidence>
<dbReference type="SMART" id="SM00382">
    <property type="entry name" value="AAA"/>
    <property type="match status" value="1"/>
</dbReference>
<keyword evidence="14" id="KW-1185">Reference proteome</keyword>
<evidence type="ECO:0000313" key="12">
    <source>
        <dbReference type="EMBL" id="WOX31261.1"/>
    </source>
</evidence>
<dbReference type="SUPFAM" id="SSF52172">
    <property type="entry name" value="CheY-like"/>
    <property type="match status" value="1"/>
</dbReference>
<evidence type="ECO:0000256" key="5">
    <source>
        <dbReference type="ARBA" id="ARBA00023015"/>
    </source>
</evidence>
<dbReference type="EMBL" id="CP137579">
    <property type="protein sequence ID" value="WOX31261.1"/>
    <property type="molecule type" value="Genomic_DNA"/>
</dbReference>
<dbReference type="EMBL" id="WEIA01000012">
    <property type="protein sequence ID" value="NLR23026.1"/>
    <property type="molecule type" value="Genomic_DNA"/>
</dbReference>
<dbReference type="GO" id="GO:0000160">
    <property type="term" value="P:phosphorelay signal transduction system"/>
    <property type="evidence" value="ECO:0007669"/>
    <property type="project" value="UniProtKB-KW"/>
</dbReference>
<dbReference type="PROSITE" id="PS50110">
    <property type="entry name" value="RESPONSE_REGULATORY"/>
    <property type="match status" value="1"/>
</dbReference>
<dbReference type="GO" id="GO:0043565">
    <property type="term" value="F:sequence-specific DNA binding"/>
    <property type="evidence" value="ECO:0007669"/>
    <property type="project" value="InterPro"/>
</dbReference>
<dbReference type="SUPFAM" id="SSF52540">
    <property type="entry name" value="P-loop containing nucleoside triphosphate hydrolases"/>
    <property type="match status" value="1"/>
</dbReference>
<organism evidence="11 13">
    <name type="scientific">Pseudoalteromonas maricaloris</name>
    <dbReference type="NCBI Taxonomy" id="184924"/>
    <lineage>
        <taxon>Bacteria</taxon>
        <taxon>Pseudomonadati</taxon>
        <taxon>Pseudomonadota</taxon>
        <taxon>Gammaproteobacteria</taxon>
        <taxon>Alteromonadales</taxon>
        <taxon>Pseudoalteromonadaceae</taxon>
        <taxon>Pseudoalteromonas</taxon>
    </lineage>
</organism>
<dbReference type="CDD" id="cd00009">
    <property type="entry name" value="AAA"/>
    <property type="match status" value="1"/>
</dbReference>
<dbReference type="Pfam" id="PF02954">
    <property type="entry name" value="HTH_8"/>
    <property type="match status" value="1"/>
</dbReference>
<evidence type="ECO:0000256" key="2">
    <source>
        <dbReference type="ARBA" id="ARBA00022741"/>
    </source>
</evidence>
<gene>
    <name evidence="11" type="ORF">F9Y85_17265</name>
    <name evidence="12" type="ORF">R5H13_20190</name>
</gene>
<dbReference type="Proteomes" id="UP001304419">
    <property type="component" value="Chromosome 2"/>
</dbReference>
<evidence type="ECO:0000256" key="7">
    <source>
        <dbReference type="ARBA" id="ARBA00023163"/>
    </source>
</evidence>
<dbReference type="InterPro" id="IPR025943">
    <property type="entry name" value="Sigma_54_int_dom_ATP-bd_2"/>
</dbReference>
<dbReference type="Gene3D" id="3.40.50.300">
    <property type="entry name" value="P-loop containing nucleotide triphosphate hydrolases"/>
    <property type="match status" value="1"/>
</dbReference>
<dbReference type="GO" id="GO:0005524">
    <property type="term" value="F:ATP binding"/>
    <property type="evidence" value="ECO:0007669"/>
    <property type="project" value="UniProtKB-KW"/>
</dbReference>
<dbReference type="GO" id="GO:0006355">
    <property type="term" value="P:regulation of DNA-templated transcription"/>
    <property type="evidence" value="ECO:0007669"/>
    <property type="project" value="InterPro"/>
</dbReference>
<dbReference type="CDD" id="cd17549">
    <property type="entry name" value="REC_DctD-like"/>
    <property type="match status" value="1"/>
</dbReference>
<dbReference type="InterPro" id="IPR025662">
    <property type="entry name" value="Sigma_54_int_dom_ATP-bd_1"/>
</dbReference>
<proteinExistence type="predicted"/>
<dbReference type="InterPro" id="IPR002078">
    <property type="entry name" value="Sigma_54_int"/>
</dbReference>
<dbReference type="Gene3D" id="1.10.10.60">
    <property type="entry name" value="Homeodomain-like"/>
    <property type="match status" value="1"/>
</dbReference>
<keyword evidence="1 8" id="KW-0597">Phosphoprotein</keyword>
<dbReference type="PROSITE" id="PS00688">
    <property type="entry name" value="SIGMA54_INTERACT_3"/>
    <property type="match status" value="1"/>
</dbReference>
<feature type="domain" description="Response regulatory" evidence="10">
    <location>
        <begin position="6"/>
        <end position="120"/>
    </location>
</feature>
<evidence type="ECO:0000256" key="1">
    <source>
        <dbReference type="ARBA" id="ARBA00022553"/>
    </source>
</evidence>
<dbReference type="PROSITE" id="PS00676">
    <property type="entry name" value="SIGMA54_INTERACT_2"/>
    <property type="match status" value="1"/>
</dbReference>
<dbReference type="Pfam" id="PF00072">
    <property type="entry name" value="Response_reg"/>
    <property type="match status" value="1"/>
</dbReference>
<reference evidence="11" key="1">
    <citation type="submission" date="2019-10" db="EMBL/GenBank/DDBJ databases">
        <authorList>
            <person name="Paulsen S."/>
        </authorList>
    </citation>
    <scope>NUCLEOTIDE SEQUENCE</scope>
    <source>
        <strain evidence="11">LMG 19692</strain>
    </source>
</reference>
<evidence type="ECO:0000313" key="11">
    <source>
        <dbReference type="EMBL" id="NLR23026.1"/>
    </source>
</evidence>